<accession>B4K0E0</accession>
<proteinExistence type="predicted"/>
<sequence>MALQITPMSCSYLYNVDLRDSLLLQITLQATRLRWKLRLRIAPTAIVFAVYAGIRSDVLGIFERIELKSDHIPLIVEYRVAAALSAPKIRLLPHKANITRFRQRLEQLVNLKMELSSPADIDDAAEVFLHNINVATEYSMFGQLPCSPPYPPQLLLKPEVLDLVRHKRALRRHYMRSLNPLNPRDFRRAAYELRKLLFDIKSNYFQDMLRNADPNKNRGFNSWKATRCVKRQPLRRIPIMRPDSTWCRSDAEIASAFANELHGLRITPFAVEFRLSGYPAGI</sequence>
<dbReference type="AlphaFoldDB" id="B4K0E0"/>
<name>B4K0E0_DROGR</name>
<dbReference type="InParanoid" id="B4K0E0"/>
<protein>
    <submittedName>
        <fullName evidence="1">GH24959</fullName>
    </submittedName>
</protein>
<reference evidence="1 2" key="1">
    <citation type="journal article" date="2007" name="Nature">
        <title>Evolution of genes and genomes on the Drosophila phylogeny.</title>
        <authorList>
            <consortium name="Drosophila 12 Genomes Consortium"/>
            <person name="Clark A.G."/>
            <person name="Eisen M.B."/>
            <person name="Smith D.R."/>
            <person name="Bergman C.M."/>
            <person name="Oliver B."/>
            <person name="Markow T.A."/>
            <person name="Kaufman T.C."/>
            <person name="Kellis M."/>
            <person name="Gelbart W."/>
            <person name="Iyer V.N."/>
            <person name="Pollard D.A."/>
            <person name="Sackton T.B."/>
            <person name="Larracuente A.M."/>
            <person name="Singh N.D."/>
            <person name="Abad J.P."/>
            <person name="Abt D.N."/>
            <person name="Adryan B."/>
            <person name="Aguade M."/>
            <person name="Akashi H."/>
            <person name="Anderson W.W."/>
            <person name="Aquadro C.F."/>
            <person name="Ardell D.H."/>
            <person name="Arguello R."/>
            <person name="Artieri C.G."/>
            <person name="Barbash D.A."/>
            <person name="Barker D."/>
            <person name="Barsanti P."/>
            <person name="Batterham P."/>
            <person name="Batzoglou S."/>
            <person name="Begun D."/>
            <person name="Bhutkar A."/>
            <person name="Blanco E."/>
            <person name="Bosak S.A."/>
            <person name="Bradley R.K."/>
            <person name="Brand A.D."/>
            <person name="Brent M.R."/>
            <person name="Brooks A.N."/>
            <person name="Brown R.H."/>
            <person name="Butlin R.K."/>
            <person name="Caggese C."/>
            <person name="Calvi B.R."/>
            <person name="Bernardo de Carvalho A."/>
            <person name="Caspi A."/>
            <person name="Castrezana S."/>
            <person name="Celniker S.E."/>
            <person name="Chang J.L."/>
            <person name="Chapple C."/>
            <person name="Chatterji S."/>
            <person name="Chinwalla A."/>
            <person name="Civetta A."/>
            <person name="Clifton S.W."/>
            <person name="Comeron J.M."/>
            <person name="Costello J.C."/>
            <person name="Coyne J.A."/>
            <person name="Daub J."/>
            <person name="David R.G."/>
            <person name="Delcher A.L."/>
            <person name="Delehaunty K."/>
            <person name="Do C.B."/>
            <person name="Ebling H."/>
            <person name="Edwards K."/>
            <person name="Eickbush T."/>
            <person name="Evans J.D."/>
            <person name="Filipski A."/>
            <person name="Findeiss S."/>
            <person name="Freyhult E."/>
            <person name="Fulton L."/>
            <person name="Fulton R."/>
            <person name="Garcia A.C."/>
            <person name="Gardiner A."/>
            <person name="Garfield D.A."/>
            <person name="Garvin B.E."/>
            <person name="Gibson G."/>
            <person name="Gilbert D."/>
            <person name="Gnerre S."/>
            <person name="Godfrey J."/>
            <person name="Good R."/>
            <person name="Gotea V."/>
            <person name="Gravely B."/>
            <person name="Greenberg A.J."/>
            <person name="Griffiths-Jones S."/>
            <person name="Gross S."/>
            <person name="Guigo R."/>
            <person name="Gustafson E.A."/>
            <person name="Haerty W."/>
            <person name="Hahn M.W."/>
            <person name="Halligan D.L."/>
            <person name="Halpern A.L."/>
            <person name="Halter G.M."/>
            <person name="Han M.V."/>
            <person name="Heger A."/>
            <person name="Hillier L."/>
            <person name="Hinrichs A.S."/>
            <person name="Holmes I."/>
            <person name="Hoskins R.A."/>
            <person name="Hubisz M.J."/>
            <person name="Hultmark D."/>
            <person name="Huntley M.A."/>
            <person name="Jaffe D.B."/>
            <person name="Jagadeeshan S."/>
            <person name="Jeck W.R."/>
            <person name="Johnson J."/>
            <person name="Jones C.D."/>
            <person name="Jordan W.C."/>
            <person name="Karpen G.H."/>
            <person name="Kataoka E."/>
            <person name="Keightley P.D."/>
            <person name="Kheradpour P."/>
            <person name="Kirkness E.F."/>
            <person name="Koerich L.B."/>
            <person name="Kristiansen K."/>
            <person name="Kudrna D."/>
            <person name="Kulathinal R.J."/>
            <person name="Kumar S."/>
            <person name="Kwok R."/>
            <person name="Lander E."/>
            <person name="Langley C.H."/>
            <person name="Lapoint R."/>
            <person name="Lazzaro B.P."/>
            <person name="Lee S.J."/>
            <person name="Levesque L."/>
            <person name="Li R."/>
            <person name="Lin C.F."/>
            <person name="Lin M.F."/>
            <person name="Lindblad-Toh K."/>
            <person name="Llopart A."/>
            <person name="Long M."/>
            <person name="Low L."/>
            <person name="Lozovsky E."/>
            <person name="Lu J."/>
            <person name="Luo M."/>
            <person name="Machado C.A."/>
            <person name="Makalowski W."/>
            <person name="Marzo M."/>
            <person name="Matsuda M."/>
            <person name="Matzkin L."/>
            <person name="McAllister B."/>
            <person name="McBride C.S."/>
            <person name="McKernan B."/>
            <person name="McKernan K."/>
            <person name="Mendez-Lago M."/>
            <person name="Minx P."/>
            <person name="Mollenhauer M.U."/>
            <person name="Montooth K."/>
            <person name="Mount S.M."/>
            <person name="Mu X."/>
            <person name="Myers E."/>
            <person name="Negre B."/>
            <person name="Newfeld S."/>
            <person name="Nielsen R."/>
            <person name="Noor M.A."/>
            <person name="O'Grady P."/>
            <person name="Pachter L."/>
            <person name="Papaceit M."/>
            <person name="Parisi M.J."/>
            <person name="Parisi M."/>
            <person name="Parts L."/>
            <person name="Pedersen J.S."/>
            <person name="Pesole G."/>
            <person name="Phillippy A.M."/>
            <person name="Ponting C.P."/>
            <person name="Pop M."/>
            <person name="Porcelli D."/>
            <person name="Powell J.R."/>
            <person name="Prohaska S."/>
            <person name="Pruitt K."/>
            <person name="Puig M."/>
            <person name="Quesneville H."/>
            <person name="Ram K.R."/>
            <person name="Rand D."/>
            <person name="Rasmussen M.D."/>
            <person name="Reed L.K."/>
            <person name="Reenan R."/>
            <person name="Reily A."/>
            <person name="Remington K.A."/>
            <person name="Rieger T.T."/>
            <person name="Ritchie M.G."/>
            <person name="Robin C."/>
            <person name="Rogers Y.H."/>
            <person name="Rohde C."/>
            <person name="Rozas J."/>
            <person name="Rubenfield M.J."/>
            <person name="Ruiz A."/>
            <person name="Russo S."/>
            <person name="Salzberg S.L."/>
            <person name="Sanchez-Gracia A."/>
            <person name="Saranga D.J."/>
            <person name="Sato H."/>
            <person name="Schaeffer S.W."/>
            <person name="Schatz M.C."/>
            <person name="Schlenke T."/>
            <person name="Schwartz R."/>
            <person name="Segarra C."/>
            <person name="Singh R.S."/>
            <person name="Sirot L."/>
            <person name="Sirota M."/>
            <person name="Sisneros N.B."/>
            <person name="Smith C.D."/>
            <person name="Smith T.F."/>
            <person name="Spieth J."/>
            <person name="Stage D.E."/>
            <person name="Stark A."/>
            <person name="Stephan W."/>
            <person name="Strausberg R.L."/>
            <person name="Strempel S."/>
            <person name="Sturgill D."/>
            <person name="Sutton G."/>
            <person name="Sutton G.G."/>
            <person name="Tao W."/>
            <person name="Teichmann S."/>
            <person name="Tobari Y.N."/>
            <person name="Tomimura Y."/>
            <person name="Tsolas J.M."/>
            <person name="Valente V.L."/>
            <person name="Venter E."/>
            <person name="Venter J.C."/>
            <person name="Vicario S."/>
            <person name="Vieira F.G."/>
            <person name="Vilella A.J."/>
            <person name="Villasante A."/>
            <person name="Walenz B."/>
            <person name="Wang J."/>
            <person name="Wasserman M."/>
            <person name="Watts T."/>
            <person name="Wilson D."/>
            <person name="Wilson R.K."/>
            <person name="Wing R.A."/>
            <person name="Wolfner M.F."/>
            <person name="Wong A."/>
            <person name="Wong G.K."/>
            <person name="Wu C.I."/>
            <person name="Wu G."/>
            <person name="Yamamoto D."/>
            <person name="Yang H.P."/>
            <person name="Yang S.P."/>
            <person name="Yorke J.A."/>
            <person name="Yoshida K."/>
            <person name="Zdobnov E."/>
            <person name="Zhang P."/>
            <person name="Zhang Y."/>
            <person name="Zimin A.V."/>
            <person name="Baldwin J."/>
            <person name="Abdouelleil A."/>
            <person name="Abdulkadir J."/>
            <person name="Abebe A."/>
            <person name="Abera B."/>
            <person name="Abreu J."/>
            <person name="Acer S.C."/>
            <person name="Aftuck L."/>
            <person name="Alexander A."/>
            <person name="An P."/>
            <person name="Anderson E."/>
            <person name="Anderson S."/>
            <person name="Arachi H."/>
            <person name="Azer M."/>
            <person name="Bachantsang P."/>
            <person name="Barry A."/>
            <person name="Bayul T."/>
            <person name="Berlin A."/>
            <person name="Bessette D."/>
            <person name="Bloom T."/>
            <person name="Blye J."/>
            <person name="Boguslavskiy L."/>
            <person name="Bonnet C."/>
            <person name="Boukhgalter B."/>
            <person name="Bourzgui I."/>
            <person name="Brown A."/>
            <person name="Cahill P."/>
            <person name="Channer S."/>
            <person name="Cheshatsang Y."/>
            <person name="Chuda L."/>
            <person name="Citroen M."/>
            <person name="Collymore A."/>
            <person name="Cooke P."/>
            <person name="Costello M."/>
            <person name="D'Aco K."/>
            <person name="Daza R."/>
            <person name="De Haan G."/>
            <person name="DeGray S."/>
            <person name="DeMaso C."/>
            <person name="Dhargay N."/>
            <person name="Dooley K."/>
            <person name="Dooley E."/>
            <person name="Doricent M."/>
            <person name="Dorje P."/>
            <person name="Dorjee K."/>
            <person name="Dupes A."/>
            <person name="Elong R."/>
            <person name="Falk J."/>
            <person name="Farina A."/>
            <person name="Faro S."/>
            <person name="Ferguson D."/>
            <person name="Fisher S."/>
            <person name="Foley C.D."/>
            <person name="Franke A."/>
            <person name="Friedrich D."/>
            <person name="Gadbois L."/>
            <person name="Gearin G."/>
            <person name="Gearin C.R."/>
            <person name="Giannoukos G."/>
            <person name="Goode T."/>
            <person name="Graham J."/>
            <person name="Grandbois E."/>
            <person name="Grewal S."/>
            <person name="Gyaltsen K."/>
            <person name="Hafez N."/>
            <person name="Hagos B."/>
            <person name="Hall J."/>
            <person name="Henson C."/>
            <person name="Hollinger A."/>
            <person name="Honan T."/>
            <person name="Huard M.D."/>
            <person name="Hughes L."/>
            <person name="Hurhula B."/>
            <person name="Husby M.E."/>
            <person name="Kamat A."/>
            <person name="Kanga B."/>
            <person name="Kashin S."/>
            <person name="Khazanovich D."/>
            <person name="Kisner P."/>
            <person name="Lance K."/>
            <person name="Lara M."/>
            <person name="Lee W."/>
            <person name="Lennon N."/>
            <person name="Letendre F."/>
            <person name="LeVine R."/>
            <person name="Lipovsky A."/>
            <person name="Liu X."/>
            <person name="Liu J."/>
            <person name="Liu S."/>
            <person name="Lokyitsang T."/>
            <person name="Lokyitsang Y."/>
            <person name="Lubonja R."/>
            <person name="Lui A."/>
            <person name="MacDonald P."/>
            <person name="Magnisalis V."/>
            <person name="Maru K."/>
            <person name="Matthews C."/>
            <person name="McCusker W."/>
            <person name="McDonough S."/>
            <person name="Mehta T."/>
            <person name="Meldrim J."/>
            <person name="Meneus L."/>
            <person name="Mihai O."/>
            <person name="Mihalev A."/>
            <person name="Mihova T."/>
            <person name="Mittelman R."/>
            <person name="Mlenga V."/>
            <person name="Montmayeur A."/>
            <person name="Mulrain L."/>
            <person name="Navidi A."/>
            <person name="Naylor J."/>
            <person name="Negash T."/>
            <person name="Nguyen T."/>
            <person name="Nguyen N."/>
            <person name="Nicol R."/>
            <person name="Norbu C."/>
            <person name="Norbu N."/>
            <person name="Novod N."/>
            <person name="O'Neill B."/>
            <person name="Osman S."/>
            <person name="Markiewicz E."/>
            <person name="Oyono O.L."/>
            <person name="Patti C."/>
            <person name="Phunkhang P."/>
            <person name="Pierre F."/>
            <person name="Priest M."/>
            <person name="Raghuraman S."/>
            <person name="Rege F."/>
            <person name="Reyes R."/>
            <person name="Rise C."/>
            <person name="Rogov P."/>
            <person name="Ross K."/>
            <person name="Ryan E."/>
            <person name="Settipalli S."/>
            <person name="Shea T."/>
            <person name="Sherpa N."/>
            <person name="Shi L."/>
            <person name="Shih D."/>
            <person name="Sparrow T."/>
            <person name="Spaulding J."/>
            <person name="Stalker J."/>
            <person name="Stange-Thomann N."/>
            <person name="Stavropoulos S."/>
            <person name="Stone C."/>
            <person name="Strader C."/>
            <person name="Tesfaye S."/>
            <person name="Thomson T."/>
            <person name="Thoulutsang Y."/>
            <person name="Thoulutsang D."/>
            <person name="Topham K."/>
            <person name="Topping I."/>
            <person name="Tsamla T."/>
            <person name="Vassiliev H."/>
            <person name="Vo A."/>
            <person name="Wangchuk T."/>
            <person name="Wangdi T."/>
            <person name="Weiand M."/>
            <person name="Wilkinson J."/>
            <person name="Wilson A."/>
            <person name="Yadav S."/>
            <person name="Young G."/>
            <person name="Yu Q."/>
            <person name="Zembek L."/>
            <person name="Zhong D."/>
            <person name="Zimmer A."/>
            <person name="Zwirko Z."/>
            <person name="Jaffe D.B."/>
            <person name="Alvarez P."/>
            <person name="Brockman W."/>
            <person name="Butler J."/>
            <person name="Chin C."/>
            <person name="Gnerre S."/>
            <person name="Grabherr M."/>
            <person name="Kleber M."/>
            <person name="Mauceli E."/>
            <person name="MacCallum I."/>
        </authorList>
    </citation>
    <scope>NUCLEOTIDE SEQUENCE [LARGE SCALE GENOMIC DNA]</scope>
    <source>
        <strain evidence="2">Tucson 15287-2541.00</strain>
    </source>
</reference>
<evidence type="ECO:0000313" key="2">
    <source>
        <dbReference type="Proteomes" id="UP000001070"/>
    </source>
</evidence>
<dbReference type="Proteomes" id="UP000001070">
    <property type="component" value="Unassembled WGS sequence"/>
</dbReference>
<dbReference type="HOGENOM" id="CLU_987871_0_0_1"/>
<keyword evidence="2" id="KW-1185">Reference proteome</keyword>
<evidence type="ECO:0000313" key="1">
    <source>
        <dbReference type="EMBL" id="EDW05186.1"/>
    </source>
</evidence>
<dbReference type="PhylomeDB" id="B4K0E0"/>
<dbReference type="EMBL" id="CH916422">
    <property type="protein sequence ID" value="EDW05186.1"/>
    <property type="molecule type" value="Genomic_DNA"/>
</dbReference>
<organism evidence="2">
    <name type="scientific">Drosophila grimshawi</name>
    <name type="common">Hawaiian fruit fly</name>
    <name type="synonym">Idiomyia grimshawi</name>
    <dbReference type="NCBI Taxonomy" id="7222"/>
    <lineage>
        <taxon>Eukaryota</taxon>
        <taxon>Metazoa</taxon>
        <taxon>Ecdysozoa</taxon>
        <taxon>Arthropoda</taxon>
        <taxon>Hexapoda</taxon>
        <taxon>Insecta</taxon>
        <taxon>Pterygota</taxon>
        <taxon>Neoptera</taxon>
        <taxon>Endopterygota</taxon>
        <taxon>Diptera</taxon>
        <taxon>Brachycera</taxon>
        <taxon>Muscomorpha</taxon>
        <taxon>Ephydroidea</taxon>
        <taxon>Drosophilidae</taxon>
        <taxon>Drosophila</taxon>
        <taxon>Hawaiian Drosophila</taxon>
    </lineage>
</organism>
<gene>
    <name evidence="1" type="primary">Dgri\GH24959</name>
    <name evidence="1" type="ORF">Dgri_GH24959</name>
</gene>